<dbReference type="Proteomes" id="UP001208689">
    <property type="component" value="Chromosome"/>
</dbReference>
<evidence type="ECO:0000313" key="2">
    <source>
        <dbReference type="EMBL" id="UYP47524.1"/>
    </source>
</evidence>
<organism evidence="2 3">
    <name type="scientific">Candidatus Lokiarchaeum ossiferum</name>
    <dbReference type="NCBI Taxonomy" id="2951803"/>
    <lineage>
        <taxon>Archaea</taxon>
        <taxon>Promethearchaeati</taxon>
        <taxon>Promethearchaeota</taxon>
        <taxon>Promethearchaeia</taxon>
        <taxon>Promethearchaeales</taxon>
        <taxon>Promethearchaeaceae</taxon>
        <taxon>Candidatus Lokiarchaeum</taxon>
    </lineage>
</organism>
<dbReference type="Gene3D" id="1.10.10.10">
    <property type="entry name" value="Winged helix-like DNA-binding domain superfamily/Winged helix DNA-binding domain"/>
    <property type="match status" value="1"/>
</dbReference>
<protein>
    <recommendedName>
        <fullName evidence="1">HTH arsR-type domain-containing protein</fullName>
    </recommendedName>
</protein>
<keyword evidence="3" id="KW-1185">Reference proteome</keyword>
<dbReference type="InterPro" id="IPR036390">
    <property type="entry name" value="WH_DNA-bd_sf"/>
</dbReference>
<feature type="domain" description="HTH arsR-type" evidence="1">
    <location>
        <begin position="31"/>
        <end position="62"/>
    </location>
</feature>
<dbReference type="InterPro" id="IPR011991">
    <property type="entry name" value="ArsR-like_HTH"/>
</dbReference>
<proteinExistence type="predicted"/>
<dbReference type="InterPro" id="IPR001845">
    <property type="entry name" value="HTH_ArsR_DNA-bd_dom"/>
</dbReference>
<reference evidence="2" key="1">
    <citation type="submission" date="2022-09" db="EMBL/GenBank/DDBJ databases">
        <title>Actin cytoskeleton and complex cell architecture in an #Asgard archaeon.</title>
        <authorList>
            <person name="Ponce Toledo R.I."/>
            <person name="Schleper C."/>
            <person name="Rodrigues Oliveira T."/>
            <person name="Wollweber F."/>
            <person name="Xu J."/>
            <person name="Rittmann S."/>
            <person name="Klingl A."/>
            <person name="Pilhofer M."/>
        </authorList>
    </citation>
    <scope>NUCLEOTIDE SEQUENCE</scope>
    <source>
        <strain evidence="2">B-35</strain>
    </source>
</reference>
<gene>
    <name evidence="2" type="ORF">NEF87_003809</name>
</gene>
<dbReference type="CDD" id="cd00090">
    <property type="entry name" value="HTH_ARSR"/>
    <property type="match status" value="1"/>
</dbReference>
<sequence>MTQEKKEASVKDIFKNNLRFQMWGLFSMYPELTLADLSEKLGKSKSTIHPHLKILEELGIIEEIREEKVRGNIKAKVYQLQHDYEEKLTSWEKKCDCHERKEVDKAMGKTLIENTISRVKIMKKTLETEMRFLEKLQNSGIDGPDEYALQILNDIYSFDPERRSRTYSLFDYMSHDSYMEYMKFYDKFFKEINIFERAEMKANPKAEKPYHAFTHIIPLKTMLEYLYPKKKK</sequence>
<accession>A0ABY6HYA0</accession>
<dbReference type="EMBL" id="CP104013">
    <property type="protein sequence ID" value="UYP47524.1"/>
    <property type="molecule type" value="Genomic_DNA"/>
</dbReference>
<evidence type="ECO:0000259" key="1">
    <source>
        <dbReference type="Pfam" id="PF01022"/>
    </source>
</evidence>
<name>A0ABY6HYA0_9ARCH</name>
<dbReference type="SUPFAM" id="SSF46785">
    <property type="entry name" value="Winged helix' DNA-binding domain"/>
    <property type="match status" value="1"/>
</dbReference>
<evidence type="ECO:0000313" key="3">
    <source>
        <dbReference type="Proteomes" id="UP001208689"/>
    </source>
</evidence>
<dbReference type="Pfam" id="PF01022">
    <property type="entry name" value="HTH_5"/>
    <property type="match status" value="1"/>
</dbReference>
<dbReference type="InterPro" id="IPR036388">
    <property type="entry name" value="WH-like_DNA-bd_sf"/>
</dbReference>